<dbReference type="SUPFAM" id="SSF53448">
    <property type="entry name" value="Nucleotide-diphospho-sugar transferases"/>
    <property type="match status" value="1"/>
</dbReference>
<dbReference type="InterPro" id="IPR001173">
    <property type="entry name" value="Glyco_trans_2-like"/>
</dbReference>
<dbReference type="EMBL" id="LR796178">
    <property type="protein sequence ID" value="CAB4124321.1"/>
    <property type="molecule type" value="Genomic_DNA"/>
</dbReference>
<evidence type="ECO:0000313" key="2">
    <source>
        <dbReference type="EMBL" id="CAB4124321.1"/>
    </source>
</evidence>
<accession>A0A6J5KQX5</accession>
<dbReference type="InterPro" id="IPR029044">
    <property type="entry name" value="Nucleotide-diphossugar_trans"/>
</dbReference>
<dbReference type="Gene3D" id="3.90.550.10">
    <property type="entry name" value="Spore Coat Polysaccharide Biosynthesis Protein SpsA, Chain A"/>
    <property type="match status" value="1"/>
</dbReference>
<evidence type="ECO:0000259" key="1">
    <source>
        <dbReference type="Pfam" id="PF00535"/>
    </source>
</evidence>
<proteinExistence type="predicted"/>
<feature type="domain" description="Glycosyltransferase 2-like" evidence="1">
    <location>
        <begin position="8"/>
        <end position="120"/>
    </location>
</feature>
<name>A0A6J5KQX5_9CAUD</name>
<gene>
    <name evidence="2" type="ORF">UFOVP49_159</name>
</gene>
<dbReference type="CDD" id="cd00761">
    <property type="entry name" value="Glyco_tranf_GTA_type"/>
    <property type="match status" value="1"/>
</dbReference>
<sequence>MMAKVTVITATTGNPLLAKCIESVSNQTHADIQHLVIVDGPDRREAADQAVDIIPHYLLNKVIIHTLPYAIGKDRWNGHRIYAAGTYMAEGDYIIYLDDDNALEPTHIEDCLKVIADGNTWAYSLRNIVDKDHKFICQDNCESLGKWPSILNKDDYFIDVNCYFLPKLLAVQLTPLWYRKFREPGQPEVDRVLCQALRQFAPKYDTTYGYSVNYVVGNTENSVQTGFFAAGNVNMLQRYNGNLPWKK</sequence>
<dbReference type="Pfam" id="PF00535">
    <property type="entry name" value="Glycos_transf_2"/>
    <property type="match status" value="1"/>
</dbReference>
<organism evidence="2">
    <name type="scientific">uncultured Caudovirales phage</name>
    <dbReference type="NCBI Taxonomy" id="2100421"/>
    <lineage>
        <taxon>Viruses</taxon>
        <taxon>Duplodnaviria</taxon>
        <taxon>Heunggongvirae</taxon>
        <taxon>Uroviricota</taxon>
        <taxon>Caudoviricetes</taxon>
        <taxon>Peduoviridae</taxon>
        <taxon>Maltschvirus</taxon>
        <taxon>Maltschvirus maltsch</taxon>
    </lineage>
</organism>
<reference evidence="2" key="1">
    <citation type="submission" date="2020-04" db="EMBL/GenBank/DDBJ databases">
        <authorList>
            <person name="Chiriac C."/>
            <person name="Salcher M."/>
            <person name="Ghai R."/>
            <person name="Kavagutti S V."/>
        </authorList>
    </citation>
    <scope>NUCLEOTIDE SEQUENCE</scope>
</reference>
<protein>
    <submittedName>
        <fullName evidence="2">Glyco_tranf_GTA_type domain containing protein</fullName>
    </submittedName>
</protein>